<dbReference type="GO" id="GO:0005634">
    <property type="term" value="C:nucleus"/>
    <property type="evidence" value="ECO:0007669"/>
    <property type="project" value="UniProtKB-SubCell"/>
</dbReference>
<protein>
    <submittedName>
        <fullName evidence="9">Hairy enhancer of split 1</fullName>
    </submittedName>
</protein>
<name>S5TYS9_PLADU</name>
<feature type="region of interest" description="Disordered" evidence="6">
    <location>
        <begin position="510"/>
        <end position="538"/>
    </location>
</feature>
<dbReference type="InterPro" id="IPR003650">
    <property type="entry name" value="Orange_dom"/>
</dbReference>
<dbReference type="PROSITE" id="PS50888">
    <property type="entry name" value="BHLH"/>
    <property type="match status" value="1"/>
</dbReference>
<dbReference type="AlphaFoldDB" id="S5TYS9"/>
<evidence type="ECO:0000256" key="4">
    <source>
        <dbReference type="ARBA" id="ARBA00023163"/>
    </source>
</evidence>
<evidence type="ECO:0000256" key="5">
    <source>
        <dbReference type="ARBA" id="ARBA00023242"/>
    </source>
</evidence>
<evidence type="ECO:0000256" key="1">
    <source>
        <dbReference type="ARBA" id="ARBA00004123"/>
    </source>
</evidence>
<evidence type="ECO:0000259" key="7">
    <source>
        <dbReference type="PROSITE" id="PS50888"/>
    </source>
</evidence>
<organism evidence="9">
    <name type="scientific">Platynereis dumerilii</name>
    <name type="common">Dumeril's clam worm</name>
    <dbReference type="NCBI Taxonomy" id="6359"/>
    <lineage>
        <taxon>Eukaryota</taxon>
        <taxon>Metazoa</taxon>
        <taxon>Spiralia</taxon>
        <taxon>Lophotrochozoa</taxon>
        <taxon>Annelida</taxon>
        <taxon>Polychaeta</taxon>
        <taxon>Errantia</taxon>
        <taxon>Phyllodocida</taxon>
        <taxon>Nereididae</taxon>
        <taxon>Platynereis</taxon>
    </lineage>
</organism>
<evidence type="ECO:0000259" key="8">
    <source>
        <dbReference type="PROSITE" id="PS51054"/>
    </source>
</evidence>
<feature type="domain" description="BHLH" evidence="7">
    <location>
        <begin position="22"/>
        <end position="79"/>
    </location>
</feature>
<keyword evidence="3" id="KW-0238">DNA-binding</keyword>
<dbReference type="PROSITE" id="PS51054">
    <property type="entry name" value="ORANGE"/>
    <property type="match status" value="1"/>
</dbReference>
<feature type="compositionally biased region" description="Low complexity" evidence="6">
    <location>
        <begin position="319"/>
        <end position="333"/>
    </location>
</feature>
<keyword evidence="2" id="KW-0805">Transcription regulation</keyword>
<feature type="compositionally biased region" description="Polar residues" evidence="6">
    <location>
        <begin position="10"/>
        <end position="19"/>
    </location>
</feature>
<dbReference type="InterPro" id="IPR050370">
    <property type="entry name" value="HES_HEY"/>
</dbReference>
<reference evidence="9" key="1">
    <citation type="submission" date="2013-05" db="EMBL/GenBank/DDBJ databases">
        <title>Evolution of a prolific family: the HES/Hey genes of the annelid Platynereis.</title>
        <authorList>
            <person name="Balavoine G."/>
            <person name="Gazave E."/>
        </authorList>
    </citation>
    <scope>NUCLEOTIDE SEQUENCE</scope>
</reference>
<evidence type="ECO:0000313" key="9">
    <source>
        <dbReference type="EMBL" id="AGS55435.1"/>
    </source>
</evidence>
<evidence type="ECO:0000256" key="3">
    <source>
        <dbReference type="ARBA" id="ARBA00023125"/>
    </source>
</evidence>
<accession>S5TYS9</accession>
<dbReference type="EMBL" id="KC999039">
    <property type="protein sequence ID" value="AGS55435.1"/>
    <property type="molecule type" value="mRNA"/>
</dbReference>
<feature type="region of interest" description="Disordered" evidence="6">
    <location>
        <begin position="284"/>
        <end position="498"/>
    </location>
</feature>
<dbReference type="GO" id="GO:0003677">
    <property type="term" value="F:DNA binding"/>
    <property type="evidence" value="ECO:0007669"/>
    <property type="project" value="UniProtKB-KW"/>
</dbReference>
<feature type="compositionally biased region" description="Low complexity" evidence="6">
    <location>
        <begin position="408"/>
        <end position="429"/>
    </location>
</feature>
<comment type="subcellular location">
    <subcellularLocation>
        <location evidence="1">Nucleus</location>
    </subcellularLocation>
</comment>
<dbReference type="Pfam" id="PF07527">
    <property type="entry name" value="Hairy_orange"/>
    <property type="match status" value="1"/>
</dbReference>
<dbReference type="SMART" id="SM00511">
    <property type="entry name" value="ORANGE"/>
    <property type="match status" value="1"/>
</dbReference>
<feature type="compositionally biased region" description="Polar residues" evidence="6">
    <location>
        <begin position="291"/>
        <end position="310"/>
    </location>
</feature>
<sequence length="642" mass="72104">MGEESPVTMMESQAPSNTALEYKKSTKPIMEKRRRARINASLLELKALLLDVMRQEGVRHQKMEKADILEMAVKHLRQIQKGVGLSTDRYVLNKHNAGFNECANEVSRYLNDTDNVDIDTRTKILDHLMNVVQGGDNDDITQLPGTTLSPVAPSVQSSPPHSISPLSLPSSPVKITGNFVQTVGSLATTTPVLSNGQMAAVSQMQVILRQGNSPTVVQCAAAPPTTVIPAVNTPSQMLGGLQLIPVQLSNGEVVFAIPKQQQQQAQQIAVSQQQTTVAPIQLTEADDSAQERTAMTSPPNQVTIDRNSPVPSQQHHRQQYQQHHPQAVAPQPQTIYGQQHQNIPHNLPPQAQHSPPPQEYASPPQKHCSPPQKYSPPQKLYSPQPQIQHSPSLPQYHSSHSQHGDFVQHSTPIQQHSPQQHSPQVQQHPTRLQHPSQIHHISQLQLSSQIQHPAQMQHSPPQMQHSTQTQHSTQLQHSPQIQHSPQMQHSPQQMQLQPHLQTTTVARPTGHQTVIKHTSPKSRVDQNNNGYRSPPNQCDALNLKKEIQPVSCKGSYNCVDDGEKQEKIDLSRYQAYVDHRRKMEALNYNLDPDQYRSIHKKLSHHGLIYKSMANSRFQPYSTPHHRFSQELNQQEENVWRPW</sequence>
<dbReference type="SMART" id="SM00353">
    <property type="entry name" value="HLH"/>
    <property type="match status" value="1"/>
</dbReference>
<dbReference type="PANTHER" id="PTHR10985">
    <property type="entry name" value="BASIC HELIX-LOOP-HELIX TRANSCRIPTION FACTOR, HES-RELATED"/>
    <property type="match status" value="1"/>
</dbReference>
<gene>
    <name evidence="9" type="primary">Hes1</name>
</gene>
<dbReference type="Gene3D" id="4.10.280.10">
    <property type="entry name" value="Helix-loop-helix DNA-binding domain"/>
    <property type="match status" value="1"/>
</dbReference>
<feature type="compositionally biased region" description="Low complexity" evidence="6">
    <location>
        <begin position="436"/>
        <end position="452"/>
    </location>
</feature>
<dbReference type="SUPFAM" id="SSF47459">
    <property type="entry name" value="HLH, helix-loop-helix DNA-binding domain"/>
    <property type="match status" value="1"/>
</dbReference>
<evidence type="ECO:0000256" key="2">
    <source>
        <dbReference type="ARBA" id="ARBA00023015"/>
    </source>
</evidence>
<dbReference type="InterPro" id="IPR011598">
    <property type="entry name" value="bHLH_dom"/>
</dbReference>
<feature type="compositionally biased region" description="Polar residues" evidence="6">
    <location>
        <begin position="525"/>
        <end position="536"/>
    </location>
</feature>
<evidence type="ECO:0000256" key="6">
    <source>
        <dbReference type="SAM" id="MobiDB-lite"/>
    </source>
</evidence>
<feature type="compositionally biased region" description="Polar residues" evidence="6">
    <location>
        <begin position="381"/>
        <end position="401"/>
    </location>
</feature>
<dbReference type="Gene3D" id="6.10.250.980">
    <property type="match status" value="1"/>
</dbReference>
<dbReference type="GO" id="GO:0006355">
    <property type="term" value="P:regulation of DNA-templated transcription"/>
    <property type="evidence" value="ECO:0007669"/>
    <property type="project" value="InterPro"/>
</dbReference>
<keyword evidence="4" id="KW-0804">Transcription</keyword>
<feature type="compositionally biased region" description="Low complexity" evidence="6">
    <location>
        <begin position="460"/>
        <end position="498"/>
    </location>
</feature>
<dbReference type="SUPFAM" id="SSF158457">
    <property type="entry name" value="Orange domain-like"/>
    <property type="match status" value="1"/>
</dbReference>
<dbReference type="Pfam" id="PF00010">
    <property type="entry name" value="HLH"/>
    <property type="match status" value="1"/>
</dbReference>
<feature type="domain" description="Orange" evidence="8">
    <location>
        <begin position="97"/>
        <end position="128"/>
    </location>
</feature>
<dbReference type="InterPro" id="IPR036638">
    <property type="entry name" value="HLH_DNA-bd_sf"/>
</dbReference>
<dbReference type="GO" id="GO:0046983">
    <property type="term" value="F:protein dimerization activity"/>
    <property type="evidence" value="ECO:0007669"/>
    <property type="project" value="InterPro"/>
</dbReference>
<feature type="compositionally biased region" description="Polar residues" evidence="6">
    <location>
        <begin position="334"/>
        <end position="353"/>
    </location>
</feature>
<dbReference type="FunFam" id="4.10.280.10:FF:000009">
    <property type="entry name" value="Transcription factor HES-1"/>
    <property type="match status" value="1"/>
</dbReference>
<feature type="region of interest" description="Disordered" evidence="6">
    <location>
        <begin position="1"/>
        <end position="20"/>
    </location>
</feature>
<keyword evidence="5" id="KW-0539">Nucleus</keyword>
<proteinExistence type="evidence at transcript level"/>